<dbReference type="Proteomes" id="UP000181951">
    <property type="component" value="Unassembled WGS sequence"/>
</dbReference>
<feature type="transmembrane region" description="Helical" evidence="1">
    <location>
        <begin position="71"/>
        <end position="93"/>
    </location>
</feature>
<keyword evidence="1" id="KW-0812">Transmembrane</keyword>
<keyword evidence="3" id="KW-1185">Reference proteome</keyword>
<organism evidence="2 3">
    <name type="scientific">Actinacidiphila rubida</name>
    <dbReference type="NCBI Taxonomy" id="310780"/>
    <lineage>
        <taxon>Bacteria</taxon>
        <taxon>Bacillati</taxon>
        <taxon>Actinomycetota</taxon>
        <taxon>Actinomycetes</taxon>
        <taxon>Kitasatosporales</taxon>
        <taxon>Streptomycetaceae</taxon>
        <taxon>Actinacidiphila</taxon>
    </lineage>
</organism>
<protein>
    <recommendedName>
        <fullName evidence="4">Alkaline shock response membrane anchor protein AmaP</fullName>
    </recommendedName>
</protein>
<evidence type="ECO:0008006" key="4">
    <source>
        <dbReference type="Google" id="ProtNLM"/>
    </source>
</evidence>
<gene>
    <name evidence="2" type="ORF">SAMN05216267_1002268</name>
</gene>
<dbReference type="EMBL" id="FODD01000002">
    <property type="protein sequence ID" value="SEN20333.1"/>
    <property type="molecule type" value="Genomic_DNA"/>
</dbReference>
<dbReference type="AlphaFoldDB" id="A0A1H8ELH8"/>
<dbReference type="OrthoDB" id="4350374at2"/>
<evidence type="ECO:0000313" key="3">
    <source>
        <dbReference type="Proteomes" id="UP000181951"/>
    </source>
</evidence>
<proteinExistence type="predicted"/>
<sequence>MTAHTAHTRTNRLLLALLGLTLTGGGLLVLAGGADLYRHWNLSPPDGWPLRNHHDVLFTSADESRWAGQSWWWPTAVAALAALALLAVAWLLAQGRARHKPLPVGGTSRRTAVRLTGAVLADALAEDLATVPGVEHARARVAHPRGHPESRIDLTLAPDAAPRHVLTELREPLARAERTLGRHEFPTRVTLHVPHHPPRRVD</sequence>
<name>A0A1H8ELH8_9ACTN</name>
<evidence type="ECO:0000256" key="1">
    <source>
        <dbReference type="SAM" id="Phobius"/>
    </source>
</evidence>
<dbReference type="STRING" id="310780.SAMN05216267_1002268"/>
<keyword evidence="1" id="KW-1133">Transmembrane helix</keyword>
<reference evidence="2 3" key="1">
    <citation type="submission" date="2016-10" db="EMBL/GenBank/DDBJ databases">
        <authorList>
            <person name="de Groot N.N."/>
        </authorList>
    </citation>
    <scope>NUCLEOTIDE SEQUENCE [LARGE SCALE GENOMIC DNA]</scope>
    <source>
        <strain evidence="2 3">CGMCC 4.2026</strain>
    </source>
</reference>
<keyword evidence="1" id="KW-0472">Membrane</keyword>
<dbReference type="RefSeq" id="WP_075016164.1">
    <property type="nucleotide sequence ID" value="NZ_FODD01000002.1"/>
</dbReference>
<accession>A0A1H8ELH8</accession>
<evidence type="ECO:0000313" key="2">
    <source>
        <dbReference type="EMBL" id="SEN20333.1"/>
    </source>
</evidence>